<proteinExistence type="predicted"/>
<gene>
    <name evidence="2" type="ORF">fugu_001070</name>
</gene>
<dbReference type="EMBL" id="SWLE01000001">
    <property type="protein sequence ID" value="TNN04041.1"/>
    <property type="molecule type" value="Genomic_DNA"/>
</dbReference>
<keyword evidence="1" id="KW-0677">Repeat</keyword>
<dbReference type="Proteomes" id="UP000516260">
    <property type="component" value="Chromosome 1"/>
</dbReference>
<evidence type="ECO:0000313" key="2">
    <source>
        <dbReference type="EMBL" id="TNN04041.1"/>
    </source>
</evidence>
<protein>
    <submittedName>
        <fullName evidence="2">Uncharacterized protein</fullName>
    </submittedName>
</protein>
<name>A0A4Z2CIN5_9TELE</name>
<reference evidence="2 3" key="1">
    <citation type="submission" date="2019-04" db="EMBL/GenBank/DDBJ databases">
        <title>The sequence and de novo assembly of Takifugu bimaculatus genome using PacBio and Hi-C technologies.</title>
        <authorList>
            <person name="Xu P."/>
            <person name="Liu B."/>
            <person name="Zhou Z."/>
        </authorList>
    </citation>
    <scope>NUCLEOTIDE SEQUENCE [LARGE SCALE GENOMIC DNA]</scope>
    <source>
        <strain evidence="2">TB-2018</strain>
        <tissue evidence="2">Muscle</tissue>
    </source>
</reference>
<dbReference type="AlphaFoldDB" id="A0A4Z2CIN5"/>
<dbReference type="InterPro" id="IPR051242">
    <property type="entry name" value="WD-EF-hand_domain"/>
</dbReference>
<dbReference type="PANTHER" id="PTHR44324">
    <property type="entry name" value="WD40 REPEAT DOMAIN 95"/>
    <property type="match status" value="1"/>
</dbReference>
<evidence type="ECO:0000313" key="3">
    <source>
        <dbReference type="Proteomes" id="UP000516260"/>
    </source>
</evidence>
<evidence type="ECO:0000256" key="1">
    <source>
        <dbReference type="ARBA" id="ARBA00022737"/>
    </source>
</evidence>
<keyword evidence="3" id="KW-1185">Reference proteome</keyword>
<sequence length="218" mass="24632">MKTLQSNRNPWALYDRQVPHRRFCDEADGVSPAEKLSPQHLQHLRNAFTAILDSKAVATNRAKSGINLKEFHQVLRSIMGPQIDQTWVKKFFDELAGDAAEEVASMRRFRGWTTDAVFMGDVRRVAVATDCRDLHFVNIATAGVFEDVHLFGFRSVPTAICYWHDVQSPDKPSLLFLGDEKGGIHLLRFLNPSKGLFKDSPKKELLRIFLPVGLGLIC</sequence>
<comment type="caution">
    <text evidence="2">The sequence shown here is derived from an EMBL/GenBank/DDBJ whole genome shotgun (WGS) entry which is preliminary data.</text>
</comment>
<dbReference type="PANTHER" id="PTHR44324:SF3">
    <property type="entry name" value="WD REPEAT-CONTAINING PROTEIN 49-LIKE"/>
    <property type="match status" value="1"/>
</dbReference>
<organism evidence="2 3">
    <name type="scientific">Takifugu bimaculatus</name>
    <dbReference type="NCBI Taxonomy" id="433685"/>
    <lineage>
        <taxon>Eukaryota</taxon>
        <taxon>Metazoa</taxon>
        <taxon>Chordata</taxon>
        <taxon>Craniata</taxon>
        <taxon>Vertebrata</taxon>
        <taxon>Euteleostomi</taxon>
        <taxon>Actinopterygii</taxon>
        <taxon>Neopterygii</taxon>
        <taxon>Teleostei</taxon>
        <taxon>Neoteleostei</taxon>
        <taxon>Acanthomorphata</taxon>
        <taxon>Eupercaria</taxon>
        <taxon>Tetraodontiformes</taxon>
        <taxon>Tetradontoidea</taxon>
        <taxon>Tetraodontidae</taxon>
        <taxon>Takifugu</taxon>
    </lineage>
</organism>
<accession>A0A4Z2CIN5</accession>